<evidence type="ECO:0000256" key="7">
    <source>
        <dbReference type="ARBA" id="ARBA00022723"/>
    </source>
</evidence>
<keyword evidence="6 25" id="KW-0812">Transmembrane</keyword>
<reference evidence="27" key="4">
    <citation type="submission" date="2025-09" db="UniProtKB">
        <authorList>
            <consortium name="Ensembl"/>
        </authorList>
    </citation>
    <scope>IDENTIFICATION</scope>
    <source>
        <strain evidence="27">JP 163 A</strain>
    </source>
</reference>
<evidence type="ECO:0000256" key="21">
    <source>
        <dbReference type="ARBA" id="ARBA00023288"/>
    </source>
</evidence>
<evidence type="ECO:0000256" key="11">
    <source>
        <dbReference type="ARBA" id="ARBA00022824"/>
    </source>
</evidence>
<dbReference type="GO" id="GO:0036503">
    <property type="term" value="P:ERAD pathway"/>
    <property type="evidence" value="ECO:0007669"/>
    <property type="project" value="TreeGrafter"/>
</dbReference>
<comment type="function">
    <text evidence="22">Calcium-binding protein that interacts with newly synthesized monoglucosylated glycoproteins in the endoplasmic reticulum. It may act in assisting protein assembly and/or in the retention within the ER of unassembled protein subunits. It seems to play a major role in the quality control apparatus of the ER by the retention of incorrectly folded proteins. Associated with partial T-cell antigen receptor complexes that escape the ER of immature thymocytes, it may function as a signaling complex regulating thymocyte maturation. Additionally it may play a role in receptor-mediated endocytosis at the synapse.</text>
</comment>
<evidence type="ECO:0000256" key="20">
    <source>
        <dbReference type="ARBA" id="ARBA00023186"/>
    </source>
</evidence>
<dbReference type="PROSITE" id="PS00804">
    <property type="entry name" value="CALRETICULIN_2"/>
    <property type="match status" value="1"/>
</dbReference>
<dbReference type="InterPro" id="IPR009033">
    <property type="entry name" value="Calreticulin/calnexin_P_dom_sf"/>
</dbReference>
<dbReference type="InterPro" id="IPR001580">
    <property type="entry name" value="Calret/calnex"/>
</dbReference>
<evidence type="ECO:0000256" key="6">
    <source>
        <dbReference type="ARBA" id="ARBA00022692"/>
    </source>
</evidence>
<accession>A0A3B5PX22</accession>
<evidence type="ECO:0000256" key="16">
    <source>
        <dbReference type="ARBA" id="ARBA00023128"/>
    </source>
</evidence>
<sequence length="663" mass="74493">MHQKALLFVLLAVGLLCLGLAPACQAQDQNRDEDADVEDDLDLDLAGTEDDDELDRDEEAPPAPKAPSAPKVTYKAPEPMGEHFFAESFDRGTLDGWVLSKAKKDDADEEIAKYDGKWAVEEMKDTKLPGDKGLVLMSRAKHHAISAPLLRPFTFDSMPLVIQYEVNFQSGIDCGGAYVKLLSETPGLDLDQFVDKTAYTIMFGPDKCGEDYKLHFIFRHKNPKTGQYEEKHAKKPDADLRSYFTDKKTHLYTLVVNADNSFEVLVDQTVVNSGNLLKDMTPPVNPPAEIEDPDDHKPEDWDERPKIQDPDAVKPEDWDEDAPAQIPDEDAVKPDGWLDDEAEYIGDPDAIKPDDWDEDMDGEWEAPQVPNPACESAPGCGPWKRPMIDNPSYKGKWKPPMVDNPNYQGIWKPRKIPNPDYFEDLQPFKMTPFSALGLELWSMTSDIFFDNFFITNDRNTAERWATDGWGLKKAAEGAAEPGLAAQMLSAAEERPWLWIVYVLTVALPLVLIIVFCCTGKSSSGSAQDSLSLTSLQEELKGAGRLQPEKKKTPAAEYKKTDEPQPDVKEEEEDEEEEDKAEEAKSSPGGLALSLTWFWSCPSSGSVTVWFIFLQLQRTRVMKKRLLLRKRRERMRPRQKRKKTIFCGDLPGAGGSERTDSSEP</sequence>
<dbReference type="Gene3D" id="2.60.120.200">
    <property type="match status" value="1"/>
</dbReference>
<proteinExistence type="inferred from homology"/>
<keyword evidence="12" id="KW-0106">Calcium</keyword>
<dbReference type="GO" id="GO:0005789">
    <property type="term" value="C:endoplasmic reticulum membrane"/>
    <property type="evidence" value="ECO:0007669"/>
    <property type="project" value="UniProtKB-SubCell"/>
</dbReference>
<keyword evidence="28" id="KW-1185">Reference proteome</keyword>
<evidence type="ECO:0000256" key="14">
    <source>
        <dbReference type="ARBA" id="ARBA00022989"/>
    </source>
</evidence>
<feature type="compositionally biased region" description="Acidic residues" evidence="26">
    <location>
        <begin position="31"/>
        <end position="60"/>
    </location>
</feature>
<keyword evidence="21" id="KW-0449">Lipoprotein</keyword>
<evidence type="ECO:0000256" key="13">
    <source>
        <dbReference type="ARBA" id="ARBA00022843"/>
    </source>
</evidence>
<keyword evidence="8 25" id="KW-0732">Signal</keyword>
<feature type="region of interest" description="Disordered" evidence="26">
    <location>
        <begin position="275"/>
        <end position="335"/>
    </location>
</feature>
<dbReference type="Pfam" id="PF00262">
    <property type="entry name" value="Calreticulin"/>
    <property type="match status" value="1"/>
</dbReference>
<dbReference type="InterPro" id="IPR013320">
    <property type="entry name" value="ConA-like_dom_sf"/>
</dbReference>
<evidence type="ECO:0000256" key="5">
    <source>
        <dbReference type="ARBA" id="ARBA00022553"/>
    </source>
</evidence>
<evidence type="ECO:0000313" key="27">
    <source>
        <dbReference type="Ensembl" id="ENSXMAP00000023122.1"/>
    </source>
</evidence>
<dbReference type="PRINTS" id="PR00626">
    <property type="entry name" value="CALRETICULIN"/>
</dbReference>
<keyword evidence="10" id="KW-0677">Repeat</keyword>
<evidence type="ECO:0000256" key="17">
    <source>
        <dbReference type="ARBA" id="ARBA00023136"/>
    </source>
</evidence>
<feature type="compositionally biased region" description="Acidic residues" evidence="26">
    <location>
        <begin position="568"/>
        <end position="580"/>
    </location>
</feature>
<keyword evidence="14 25" id="KW-1133">Transmembrane helix</keyword>
<evidence type="ECO:0000256" key="23">
    <source>
        <dbReference type="ARBA" id="ARBA00040224"/>
    </source>
</evidence>
<dbReference type="SUPFAM" id="SSF49899">
    <property type="entry name" value="Concanavalin A-like lectins/glucanases"/>
    <property type="match status" value="2"/>
</dbReference>
<feature type="signal peptide" evidence="25">
    <location>
        <begin position="1"/>
        <end position="26"/>
    </location>
</feature>
<keyword evidence="13" id="KW-0832">Ubl conjugation</keyword>
<evidence type="ECO:0000313" key="28">
    <source>
        <dbReference type="Proteomes" id="UP000002852"/>
    </source>
</evidence>
<evidence type="ECO:0000256" key="19">
    <source>
        <dbReference type="ARBA" id="ARBA00023157"/>
    </source>
</evidence>
<evidence type="ECO:0000256" key="12">
    <source>
        <dbReference type="ARBA" id="ARBA00022837"/>
    </source>
</evidence>
<feature type="compositionally biased region" description="Basic and acidic residues" evidence="26">
    <location>
        <begin position="294"/>
        <end position="316"/>
    </location>
</feature>
<dbReference type="Proteomes" id="UP000002852">
    <property type="component" value="Unassembled WGS sequence"/>
</dbReference>
<evidence type="ECO:0000256" key="8">
    <source>
        <dbReference type="ARBA" id="ARBA00022729"/>
    </source>
</evidence>
<evidence type="ECO:0000256" key="10">
    <source>
        <dbReference type="ARBA" id="ARBA00022737"/>
    </source>
</evidence>
<evidence type="ECO:0000256" key="26">
    <source>
        <dbReference type="SAM" id="MobiDB-lite"/>
    </source>
</evidence>
<evidence type="ECO:0000256" key="25">
    <source>
        <dbReference type="RuleBase" id="RU362126"/>
    </source>
</evidence>
<evidence type="ECO:0000256" key="15">
    <source>
        <dbReference type="ARBA" id="ARBA00022990"/>
    </source>
</evidence>
<keyword evidence="16" id="KW-0496">Mitochondrion</keyword>
<dbReference type="GO" id="GO:0031966">
    <property type="term" value="C:mitochondrial membrane"/>
    <property type="evidence" value="ECO:0007669"/>
    <property type="project" value="UniProtKB-SubCell"/>
</dbReference>
<dbReference type="SUPFAM" id="SSF63887">
    <property type="entry name" value="P-domain of calnexin/calreticulin"/>
    <property type="match status" value="1"/>
</dbReference>
<dbReference type="InterPro" id="IPR018124">
    <property type="entry name" value="Calret/calnex_CS"/>
</dbReference>
<dbReference type="STRING" id="8083.ENSXMAP00000023122"/>
<dbReference type="PROSITE" id="PS00805">
    <property type="entry name" value="CALRETICULIN_REPEAT"/>
    <property type="match status" value="2"/>
</dbReference>
<keyword evidence="15" id="KW-0007">Acetylation</keyword>
<keyword evidence="7" id="KW-0479">Metal-binding</keyword>
<dbReference type="GO" id="GO:0030246">
    <property type="term" value="F:carbohydrate binding"/>
    <property type="evidence" value="ECO:0007669"/>
    <property type="project" value="UniProtKB-KW"/>
</dbReference>
<keyword evidence="20 25" id="KW-0143">Chaperone</keyword>
<evidence type="ECO:0000256" key="2">
    <source>
        <dbReference type="ARBA" id="ARBA00004573"/>
    </source>
</evidence>
<dbReference type="Ensembl" id="ENSXMAT00000023914.1">
    <property type="protein sequence ID" value="ENSXMAP00000023122.1"/>
    <property type="gene ID" value="ENSXMAG00000016067.2"/>
</dbReference>
<dbReference type="FunFam" id="2.10.250.10:FF:000001">
    <property type="entry name" value="Calnexin homolog"/>
    <property type="match status" value="1"/>
</dbReference>
<evidence type="ECO:0000256" key="3">
    <source>
        <dbReference type="ARBA" id="ARBA00004583"/>
    </source>
</evidence>
<evidence type="ECO:0000256" key="9">
    <source>
        <dbReference type="ARBA" id="ARBA00022734"/>
    </source>
</evidence>
<dbReference type="GO" id="GO:0033162">
    <property type="term" value="C:melanosome membrane"/>
    <property type="evidence" value="ECO:0007669"/>
    <property type="project" value="UniProtKB-SubCell"/>
</dbReference>
<dbReference type="GO" id="GO:0005509">
    <property type="term" value="F:calcium ion binding"/>
    <property type="evidence" value="ECO:0007669"/>
    <property type="project" value="InterPro"/>
</dbReference>
<dbReference type="FunCoup" id="A0A3B5PX22">
    <property type="interactions" value="1762"/>
</dbReference>
<dbReference type="OMA" id="LFWLKQY"/>
<feature type="chain" id="PRO_5017098466" description="Calnexin" evidence="25">
    <location>
        <begin position="27"/>
        <end position="663"/>
    </location>
</feature>
<reference evidence="28" key="1">
    <citation type="submission" date="2012-01" db="EMBL/GenBank/DDBJ databases">
        <authorList>
            <person name="Walter R."/>
            <person name="Schartl M."/>
            <person name="Warren W."/>
        </authorList>
    </citation>
    <scope>NUCLEOTIDE SEQUENCE [LARGE SCALE GENOMIC DNA]</scope>
    <source>
        <strain evidence="28">JP 163 A</strain>
    </source>
</reference>
<name>A0A3B5PX22_XIPMA</name>
<comment type="similarity">
    <text evidence="4 25">Belongs to the calreticulin family.</text>
</comment>
<keyword evidence="11 25" id="KW-0256">Endoplasmic reticulum</keyword>
<organism evidence="27 28">
    <name type="scientific">Xiphophorus maculatus</name>
    <name type="common">Southern platyfish</name>
    <name type="synonym">Platypoecilus maculatus</name>
    <dbReference type="NCBI Taxonomy" id="8083"/>
    <lineage>
        <taxon>Eukaryota</taxon>
        <taxon>Metazoa</taxon>
        <taxon>Chordata</taxon>
        <taxon>Craniata</taxon>
        <taxon>Vertebrata</taxon>
        <taxon>Euteleostomi</taxon>
        <taxon>Actinopterygii</taxon>
        <taxon>Neopterygii</taxon>
        <taxon>Teleostei</taxon>
        <taxon>Neoteleostei</taxon>
        <taxon>Acanthomorphata</taxon>
        <taxon>Ovalentaria</taxon>
        <taxon>Atherinomorphae</taxon>
        <taxon>Cyprinodontiformes</taxon>
        <taxon>Poeciliidae</taxon>
        <taxon>Poeciliinae</taxon>
        <taxon>Xiphophorus</taxon>
    </lineage>
</organism>
<feature type="compositionally biased region" description="Basic and acidic residues" evidence="26">
    <location>
        <begin position="541"/>
        <end position="567"/>
    </location>
</feature>
<keyword evidence="18" id="KW-0564">Palmitate</keyword>
<reference evidence="27" key="3">
    <citation type="submission" date="2025-08" db="UniProtKB">
        <authorList>
            <consortium name="Ensembl"/>
        </authorList>
    </citation>
    <scope>IDENTIFICATION</scope>
    <source>
        <strain evidence="27">JP 163 A</strain>
    </source>
</reference>
<keyword evidence="9" id="KW-0430">Lectin</keyword>
<protein>
    <recommendedName>
        <fullName evidence="23">Calnexin</fullName>
    </recommendedName>
</protein>
<feature type="region of interest" description="Disordered" evidence="26">
    <location>
        <begin position="364"/>
        <end position="383"/>
    </location>
</feature>
<dbReference type="Gene3D" id="2.10.250.10">
    <property type="entry name" value="Calreticulin/calnexin, P domain"/>
    <property type="match status" value="1"/>
</dbReference>
<feature type="region of interest" description="Disordered" evidence="26">
    <location>
        <begin position="637"/>
        <end position="663"/>
    </location>
</feature>
<dbReference type="InParanoid" id="A0A3B5PX22"/>
<feature type="region of interest" description="Disordered" evidence="26">
    <location>
        <begin position="541"/>
        <end position="586"/>
    </location>
</feature>
<dbReference type="PANTHER" id="PTHR11073">
    <property type="entry name" value="CALRETICULIN AND CALNEXIN"/>
    <property type="match status" value="1"/>
</dbReference>
<evidence type="ECO:0000256" key="22">
    <source>
        <dbReference type="ARBA" id="ARBA00037453"/>
    </source>
</evidence>
<keyword evidence="19 24" id="KW-1015">Disulfide bond</keyword>
<evidence type="ECO:0000256" key="4">
    <source>
        <dbReference type="ARBA" id="ARBA00010983"/>
    </source>
</evidence>
<feature type="transmembrane region" description="Helical" evidence="25">
    <location>
        <begin position="496"/>
        <end position="517"/>
    </location>
</feature>
<dbReference type="GeneTree" id="ENSGT00950000182915"/>
<feature type="disulfide bond" evidence="24">
    <location>
        <begin position="174"/>
        <end position="208"/>
    </location>
</feature>
<dbReference type="GO" id="GO:0006457">
    <property type="term" value="P:protein folding"/>
    <property type="evidence" value="ECO:0007669"/>
    <property type="project" value="InterPro"/>
</dbReference>
<dbReference type="AlphaFoldDB" id="A0A3B5PX22"/>
<dbReference type="GO" id="GO:0051082">
    <property type="term" value="F:unfolded protein binding"/>
    <property type="evidence" value="ECO:0007669"/>
    <property type="project" value="InterPro"/>
</dbReference>
<comment type="subcellular location">
    <subcellularLocation>
        <location evidence="1">Endoplasmic reticulum membrane</location>
        <topology evidence="1">Single-pass type I membrane protein</topology>
    </subcellularLocation>
    <subcellularLocation>
        <location evidence="2">Melanosome membrane</location>
        <topology evidence="2">Single-pass type I membrane protein</topology>
    </subcellularLocation>
    <subcellularLocation>
        <location evidence="3">Mitochondrion membrane</location>
        <topology evidence="3">Single-pass type I membrane protein</topology>
    </subcellularLocation>
</comment>
<evidence type="ECO:0000256" key="24">
    <source>
        <dbReference type="PIRSR" id="PIRSR601580-3"/>
    </source>
</evidence>
<keyword evidence="5" id="KW-0597">Phosphoprotein</keyword>
<dbReference type="GO" id="GO:0048916">
    <property type="term" value="P:posterior lateral line development"/>
    <property type="evidence" value="ECO:0007669"/>
    <property type="project" value="Ensembl"/>
</dbReference>
<dbReference type="PANTHER" id="PTHR11073:SF11">
    <property type="entry name" value="CALNEXIN"/>
    <property type="match status" value="1"/>
</dbReference>
<dbReference type="FunFam" id="2.60.120.200:FF:000430">
    <property type="entry name" value="Si:ch211-274f20.2"/>
    <property type="match status" value="1"/>
</dbReference>
<evidence type="ECO:0000256" key="18">
    <source>
        <dbReference type="ARBA" id="ARBA00023139"/>
    </source>
</evidence>
<keyword evidence="17 25" id="KW-0472">Membrane</keyword>
<evidence type="ECO:0000256" key="1">
    <source>
        <dbReference type="ARBA" id="ARBA00004115"/>
    </source>
</evidence>
<reference evidence="28" key="2">
    <citation type="journal article" date="2013" name="Nat. Genet.">
        <title>The genome of the platyfish, Xiphophorus maculatus, provides insights into evolutionary adaptation and several complex traits.</title>
        <authorList>
            <person name="Schartl M."/>
            <person name="Walter R.B."/>
            <person name="Shen Y."/>
            <person name="Garcia T."/>
            <person name="Catchen J."/>
            <person name="Amores A."/>
            <person name="Braasch I."/>
            <person name="Chalopin D."/>
            <person name="Volff J.N."/>
            <person name="Lesch K.P."/>
            <person name="Bisazza A."/>
            <person name="Minx P."/>
            <person name="Hillier L."/>
            <person name="Wilson R.K."/>
            <person name="Fuerstenberg S."/>
            <person name="Boore J."/>
            <person name="Searle S."/>
            <person name="Postlethwait J.H."/>
            <person name="Warren W.C."/>
        </authorList>
    </citation>
    <scope>NUCLEOTIDE SEQUENCE [LARGE SCALE GENOMIC DNA]</scope>
    <source>
        <strain evidence="28">JP 163 A</strain>
    </source>
</reference>
<feature type="region of interest" description="Disordered" evidence="26">
    <location>
        <begin position="26"/>
        <end position="74"/>
    </location>
</feature>